<evidence type="ECO:0000256" key="5">
    <source>
        <dbReference type="HAMAP-Rule" id="MF_00113"/>
    </source>
</evidence>
<dbReference type="HAMAP" id="MF_00113">
    <property type="entry name" value="QueA"/>
    <property type="match status" value="1"/>
</dbReference>
<evidence type="ECO:0000256" key="3">
    <source>
        <dbReference type="ARBA" id="ARBA00022691"/>
    </source>
</evidence>
<gene>
    <name evidence="5 6" type="primary">queA</name>
    <name evidence="6" type="ORF">FM071_08130</name>
</gene>
<comment type="subunit">
    <text evidence="5">Monomer.</text>
</comment>
<keyword evidence="2 5" id="KW-0808">Transferase</keyword>
<dbReference type="UniPathway" id="UPA00392"/>
<dbReference type="Pfam" id="PF02547">
    <property type="entry name" value="Queuosine_synth"/>
    <property type="match status" value="1"/>
</dbReference>
<dbReference type="InterPro" id="IPR042119">
    <property type="entry name" value="QueA_dom2"/>
</dbReference>
<dbReference type="PANTHER" id="PTHR30307">
    <property type="entry name" value="S-ADENOSYLMETHIONINE:TRNA RIBOSYLTRANSFERASE-ISOMERASE"/>
    <property type="match status" value="1"/>
</dbReference>
<dbReference type="InterPro" id="IPR042118">
    <property type="entry name" value="QueA_dom1"/>
</dbReference>
<comment type="catalytic activity">
    <reaction evidence="5">
        <text>7-aminomethyl-7-carbaguanosine(34) in tRNA + S-adenosyl-L-methionine = epoxyqueuosine(34) in tRNA + adenine + L-methionine + 2 H(+)</text>
        <dbReference type="Rhea" id="RHEA:32155"/>
        <dbReference type="Rhea" id="RHEA-COMP:10342"/>
        <dbReference type="Rhea" id="RHEA-COMP:18582"/>
        <dbReference type="ChEBI" id="CHEBI:15378"/>
        <dbReference type="ChEBI" id="CHEBI:16708"/>
        <dbReference type="ChEBI" id="CHEBI:57844"/>
        <dbReference type="ChEBI" id="CHEBI:59789"/>
        <dbReference type="ChEBI" id="CHEBI:82833"/>
        <dbReference type="ChEBI" id="CHEBI:194443"/>
        <dbReference type="EC" id="2.4.99.17"/>
    </reaction>
</comment>
<protein>
    <recommendedName>
        <fullName evidence="5">S-adenosylmethionine:tRNA ribosyltransferase-isomerase</fullName>
        <ecNumber evidence="5">2.4.99.17</ecNumber>
    </recommendedName>
    <alternativeName>
        <fullName evidence="5">Queuosine biosynthesis protein QueA</fullName>
    </alternativeName>
</protein>
<name>A0A7M1BAG9_9BACT</name>
<dbReference type="Gene3D" id="2.40.10.240">
    <property type="entry name" value="QueA-like"/>
    <property type="match status" value="1"/>
</dbReference>
<dbReference type="PANTHER" id="PTHR30307:SF0">
    <property type="entry name" value="S-ADENOSYLMETHIONINE:TRNA RIBOSYLTRANSFERASE-ISOMERASE"/>
    <property type="match status" value="1"/>
</dbReference>
<dbReference type="GO" id="GO:0005737">
    <property type="term" value="C:cytoplasm"/>
    <property type="evidence" value="ECO:0007669"/>
    <property type="project" value="UniProtKB-SubCell"/>
</dbReference>
<dbReference type="GO" id="GO:0051075">
    <property type="term" value="F:S-adenosylmethionine:tRNA ribosyltransferase-isomerase activity"/>
    <property type="evidence" value="ECO:0007669"/>
    <property type="project" value="UniProtKB-EC"/>
</dbReference>
<keyword evidence="1 5" id="KW-0963">Cytoplasm</keyword>
<comment type="function">
    <text evidence="5">Transfers and isomerizes the ribose moiety from AdoMet to the 7-aminomethyl group of 7-deazaguanine (preQ1-tRNA) to give epoxyqueuosine (oQ-tRNA).</text>
</comment>
<sequence length="367" mass="42113">MNKRVKKSRRQLLKNHKSQNKIKDVSIDKELLTQSYDFILPDELIATHPAHPRDHAKLLVYNRASNSITHTYFYELEKYLPKECALIFNDTKVIKARLFGHKTSGGKVELLINRALNAHDVNVYIRGKVKEGTKLHFGEALDAEVKELREDGSRIVNFYRNGTLLRFEEILPVIDKIGHIPLPPYINREDNEEDANEYQSVFANEEGAVAAPTASLHFTQEQHERICKNFRHAYVTLHVGSGTFKPVEAEVITEHPMHAEYYAISDEAKELLDSTVPILCVGTTSTRTVEFYEKHGKVQAGEANLFLHPKNRPSRVNHLLTNFHLPKSTLLMLVASFVGLQKTKELYEEAIKEKYRFYSYGDVMLIL</sequence>
<dbReference type="Gene3D" id="3.40.1780.10">
    <property type="entry name" value="QueA-like"/>
    <property type="match status" value="1"/>
</dbReference>
<evidence type="ECO:0000256" key="2">
    <source>
        <dbReference type="ARBA" id="ARBA00022679"/>
    </source>
</evidence>
<dbReference type="EMBL" id="CP041406">
    <property type="protein sequence ID" value="QOP46747.1"/>
    <property type="molecule type" value="Genomic_DNA"/>
</dbReference>
<dbReference type="SUPFAM" id="SSF111337">
    <property type="entry name" value="QueA-like"/>
    <property type="match status" value="1"/>
</dbReference>
<dbReference type="GO" id="GO:0008616">
    <property type="term" value="P:tRNA queuosine(34) biosynthetic process"/>
    <property type="evidence" value="ECO:0007669"/>
    <property type="project" value="UniProtKB-UniRule"/>
</dbReference>
<keyword evidence="6" id="KW-0328">Glycosyltransferase</keyword>
<dbReference type="NCBIfam" id="NF001140">
    <property type="entry name" value="PRK00147.1"/>
    <property type="match status" value="1"/>
</dbReference>
<evidence type="ECO:0000256" key="4">
    <source>
        <dbReference type="ARBA" id="ARBA00022785"/>
    </source>
</evidence>
<keyword evidence="6" id="KW-0413">Isomerase</keyword>
<organism evidence="6 7">
    <name type="scientific">Sulfurimonas paralvinellae</name>
    <dbReference type="NCBI Taxonomy" id="317658"/>
    <lineage>
        <taxon>Bacteria</taxon>
        <taxon>Pseudomonadati</taxon>
        <taxon>Campylobacterota</taxon>
        <taxon>Epsilonproteobacteria</taxon>
        <taxon>Campylobacterales</taxon>
        <taxon>Sulfurimonadaceae</taxon>
        <taxon>Sulfurimonas</taxon>
    </lineage>
</organism>
<dbReference type="AlphaFoldDB" id="A0A7M1BAG9"/>
<reference evidence="6 7" key="1">
    <citation type="submission" date="2019-07" db="EMBL/GenBank/DDBJ databases">
        <title>Sulfurimonas paralvinellae sp. nov., a novel mesophilic, hydrogen- and sulfur-oxidizing chemolithoautotroph within the Epsilonproteo- bacteria isolated from a deep-sea hydrothermal vent polychaete nest, reclassification of Thiomicrospira denitrificans as Sulfurimonas denitrificans comb. nov. and emended description of the genus Sulfurimonas.</title>
        <authorList>
            <person name="Wang S."/>
            <person name="Jiang L."/>
            <person name="Shao Z."/>
        </authorList>
    </citation>
    <scope>NUCLEOTIDE SEQUENCE [LARGE SCALE GENOMIC DNA]</scope>
    <source>
        <strain evidence="6 7">GO25</strain>
    </source>
</reference>
<comment type="subcellular location">
    <subcellularLocation>
        <location evidence="5">Cytoplasm</location>
    </subcellularLocation>
</comment>
<evidence type="ECO:0000313" key="6">
    <source>
        <dbReference type="EMBL" id="QOP46747.1"/>
    </source>
</evidence>
<dbReference type="InterPro" id="IPR003699">
    <property type="entry name" value="QueA"/>
</dbReference>
<dbReference type="KEGG" id="spal:FM071_08130"/>
<dbReference type="InterPro" id="IPR036100">
    <property type="entry name" value="QueA_sf"/>
</dbReference>
<dbReference type="NCBIfam" id="TIGR00113">
    <property type="entry name" value="queA"/>
    <property type="match status" value="1"/>
</dbReference>
<keyword evidence="7" id="KW-1185">Reference proteome</keyword>
<proteinExistence type="inferred from homology"/>
<comment type="similarity">
    <text evidence="5">Belongs to the QueA family.</text>
</comment>
<dbReference type="Proteomes" id="UP000593580">
    <property type="component" value="Chromosome"/>
</dbReference>
<comment type="pathway">
    <text evidence="5">tRNA modification; tRNA-queuosine biosynthesis.</text>
</comment>
<accession>A0A7M1BAG9</accession>
<keyword evidence="3 5" id="KW-0949">S-adenosyl-L-methionine</keyword>
<evidence type="ECO:0000256" key="1">
    <source>
        <dbReference type="ARBA" id="ARBA00022490"/>
    </source>
</evidence>
<keyword evidence="4 5" id="KW-0671">Queuosine biosynthesis</keyword>
<evidence type="ECO:0000313" key="7">
    <source>
        <dbReference type="Proteomes" id="UP000593580"/>
    </source>
</evidence>
<dbReference type="EC" id="2.4.99.17" evidence="5"/>